<feature type="domain" description="Schlafen group 3-like DNA/RNA helicase" evidence="1">
    <location>
        <begin position="248"/>
        <end position="639"/>
    </location>
</feature>
<evidence type="ECO:0000313" key="2">
    <source>
        <dbReference type="EMBL" id="AWI08434.1"/>
    </source>
</evidence>
<dbReference type="KEGG" id="elut:CKA38_03470"/>
<dbReference type="InterPro" id="IPR018647">
    <property type="entry name" value="SLFN_3-like_DNA/RNA_helicase"/>
</dbReference>
<keyword evidence="3" id="KW-1185">Reference proteome</keyword>
<dbReference type="Pfam" id="PF09848">
    <property type="entry name" value="SLFN-g3_helicase"/>
    <property type="match status" value="1"/>
</dbReference>
<dbReference type="Gene3D" id="3.40.50.300">
    <property type="entry name" value="P-loop containing nucleotide triphosphate hydrolases"/>
    <property type="match status" value="1"/>
</dbReference>
<sequence>MLESGNQSPGQKVSRAWYQSSIDTFLAASSEEVIGALATNGEYALLQTQRDAWLEEIALLKTNLVGLSGDILLEFTIPRMGKRVDVVLLLNSVVFVVEFKVGEKTFDRASIDQVWDYALDLKNFHEASHAASIVPILIATEASETTPGDLSPASDKVHKPLLVGRDSFRAAIDKSLHAITNETLDSRHWASAPYRPTPTIVEAARALFSRHSVENIARHDAGAQNLRVTSQRIEQLVDEAQNHKRKIICFVTGVPGAGKTLVGLNIATQRRDEKEKTHAVFLSGNGPLVAVLTEVLVRDEFVRAKAKNKAARKSEVAIPVRKFIQNIHHFRDDGLKDDLPPSEHVVIFDEAQRAWNLRQTANFMRRKKGRAHFSQSEPEFLISYMDRHSDWAVIICLVGGGQEINTGEAGIGAWLDAVNDRFPHWQMYISSRLTDTEYAAGHALDKIQHHEKTAFDDSLHLSVSMRSFRSEKVSYFVKALLEQEKEKARLTLNELGARYPIVITRQLDLAKKWLRTHARGSERIGLLASSKALRLKPLAIDIRVPIDPVHWFLNDKDDTRSSYYLEDAATEFQVQGLELDWACVTWDADLRNAGRSWTHHDFRGNRWCNIANEDNRNYLLNAYRVLLTRARQGMVIFVPPGDADDPTRSPEYYDKTYQYLTELGLPIISPLNA</sequence>
<proteinExistence type="predicted"/>
<reference evidence="2 3" key="1">
    <citation type="journal article" date="2018" name="Syst. Appl. Microbiol.">
        <title>Ereboglobus luteus gen. nov. sp. nov. from cockroach guts, and new insights into the oxygen relationship of the genera Opitutus and Didymococcus (Verrucomicrobia: Opitutaceae).</title>
        <authorList>
            <person name="Tegtmeier D."/>
            <person name="Belitz A."/>
            <person name="Radek R."/>
            <person name="Heimerl T."/>
            <person name="Brune A."/>
        </authorList>
    </citation>
    <scope>NUCLEOTIDE SEQUENCE [LARGE SCALE GENOMIC DNA]</scope>
    <source>
        <strain evidence="2 3">Ho45</strain>
    </source>
</reference>
<dbReference type="SUPFAM" id="SSF52540">
    <property type="entry name" value="P-loop containing nucleoside triphosphate hydrolases"/>
    <property type="match status" value="2"/>
</dbReference>
<dbReference type="InterPro" id="IPR027417">
    <property type="entry name" value="P-loop_NTPase"/>
</dbReference>
<name>A0A2U8E161_9BACT</name>
<dbReference type="EMBL" id="CP023004">
    <property type="protein sequence ID" value="AWI08434.1"/>
    <property type="molecule type" value="Genomic_DNA"/>
</dbReference>
<dbReference type="Proteomes" id="UP000244896">
    <property type="component" value="Chromosome"/>
</dbReference>
<dbReference type="OrthoDB" id="3193269at2"/>
<gene>
    <name evidence="2" type="ORF">CKA38_03470</name>
</gene>
<protein>
    <recommendedName>
        <fullName evidence="1">Schlafen group 3-like DNA/RNA helicase domain-containing protein</fullName>
    </recommendedName>
</protein>
<dbReference type="RefSeq" id="WP_108824242.1">
    <property type="nucleotide sequence ID" value="NZ_CP023004.1"/>
</dbReference>
<dbReference type="AlphaFoldDB" id="A0A2U8E161"/>
<organism evidence="2 3">
    <name type="scientific">Ereboglobus luteus</name>
    <dbReference type="NCBI Taxonomy" id="1796921"/>
    <lineage>
        <taxon>Bacteria</taxon>
        <taxon>Pseudomonadati</taxon>
        <taxon>Verrucomicrobiota</taxon>
        <taxon>Opitutia</taxon>
        <taxon>Opitutales</taxon>
        <taxon>Opitutaceae</taxon>
        <taxon>Ereboglobus</taxon>
    </lineage>
</organism>
<evidence type="ECO:0000259" key="1">
    <source>
        <dbReference type="Pfam" id="PF09848"/>
    </source>
</evidence>
<accession>A0A2U8E161</accession>
<evidence type="ECO:0000313" key="3">
    <source>
        <dbReference type="Proteomes" id="UP000244896"/>
    </source>
</evidence>